<dbReference type="PANTHER" id="PTHR46288">
    <property type="entry name" value="PHORBOL-ESTER/DAG-TYPE DOMAIN-CONTAINING PROTEIN"/>
    <property type="match status" value="1"/>
</dbReference>
<name>A0ABD3T7H9_9LAMI</name>
<feature type="compositionally biased region" description="Basic and acidic residues" evidence="2">
    <location>
        <begin position="136"/>
        <end position="160"/>
    </location>
</feature>
<organism evidence="4 5">
    <name type="scientific">Penstemon smallii</name>
    <dbReference type="NCBI Taxonomy" id="265156"/>
    <lineage>
        <taxon>Eukaryota</taxon>
        <taxon>Viridiplantae</taxon>
        <taxon>Streptophyta</taxon>
        <taxon>Embryophyta</taxon>
        <taxon>Tracheophyta</taxon>
        <taxon>Spermatophyta</taxon>
        <taxon>Magnoliopsida</taxon>
        <taxon>eudicotyledons</taxon>
        <taxon>Gunneridae</taxon>
        <taxon>Pentapetalae</taxon>
        <taxon>asterids</taxon>
        <taxon>lamiids</taxon>
        <taxon>Lamiales</taxon>
        <taxon>Plantaginaceae</taxon>
        <taxon>Cheloneae</taxon>
        <taxon>Penstemon</taxon>
    </lineage>
</organism>
<dbReference type="Proteomes" id="UP001634393">
    <property type="component" value="Unassembled WGS sequence"/>
</dbReference>
<evidence type="ECO:0000256" key="1">
    <source>
        <dbReference type="ARBA" id="ARBA00022737"/>
    </source>
</evidence>
<sequence>MKHFSHPHELSSLSMVSNENKEISCCRGCNFYLHKLCFDFPQSIQSKSHPIHSLGLLYPPYCKGDCDACGESCNGFTYNCNICNYNIHANCSNLLESKPEDDCAHYFKKFMENKLSKLKLLSATNYVGSNSTSTRASKEKEELEKYEEEKELLRQQEMKNELSAMRSTEEL</sequence>
<evidence type="ECO:0000256" key="2">
    <source>
        <dbReference type="SAM" id="MobiDB-lite"/>
    </source>
</evidence>
<protein>
    <recommendedName>
        <fullName evidence="3">DC1 domain-containing protein</fullName>
    </recommendedName>
</protein>
<comment type="caution">
    <text evidence="4">The sequence shown here is derived from an EMBL/GenBank/DDBJ whole genome shotgun (WGS) entry which is preliminary data.</text>
</comment>
<dbReference type="SUPFAM" id="SSF57889">
    <property type="entry name" value="Cysteine-rich domain"/>
    <property type="match status" value="1"/>
</dbReference>
<reference evidence="4 5" key="1">
    <citation type="submission" date="2024-12" db="EMBL/GenBank/DDBJ databases">
        <title>The unique morphological basis and parallel evolutionary history of personate flowers in Penstemon.</title>
        <authorList>
            <person name="Depatie T.H."/>
            <person name="Wessinger C.A."/>
        </authorList>
    </citation>
    <scope>NUCLEOTIDE SEQUENCE [LARGE SCALE GENOMIC DNA]</scope>
    <source>
        <strain evidence="4">WTNN_2</strain>
        <tissue evidence="4">Leaf</tissue>
    </source>
</reference>
<dbReference type="AlphaFoldDB" id="A0ABD3T7H9"/>
<keyword evidence="1" id="KW-0677">Repeat</keyword>
<dbReference type="InterPro" id="IPR004146">
    <property type="entry name" value="DC1"/>
</dbReference>
<dbReference type="Pfam" id="PF03107">
    <property type="entry name" value="C1_2"/>
    <property type="match status" value="1"/>
</dbReference>
<evidence type="ECO:0000259" key="3">
    <source>
        <dbReference type="Pfam" id="PF03107"/>
    </source>
</evidence>
<feature type="region of interest" description="Disordered" evidence="2">
    <location>
        <begin position="128"/>
        <end position="171"/>
    </location>
</feature>
<gene>
    <name evidence="4" type="ORF">ACJIZ3_007630</name>
</gene>
<dbReference type="PANTHER" id="PTHR46288:SF80">
    <property type="entry name" value="CYSTEINE_HISTIDINE-RICH C1 DOMAIN FAMILY PROTEIN"/>
    <property type="match status" value="1"/>
</dbReference>
<keyword evidence="5" id="KW-1185">Reference proteome</keyword>
<dbReference type="EMBL" id="JBJXBP010000004">
    <property type="protein sequence ID" value="KAL3832894.1"/>
    <property type="molecule type" value="Genomic_DNA"/>
</dbReference>
<evidence type="ECO:0000313" key="4">
    <source>
        <dbReference type="EMBL" id="KAL3832894.1"/>
    </source>
</evidence>
<accession>A0ABD3T7H9</accession>
<evidence type="ECO:0000313" key="5">
    <source>
        <dbReference type="Proteomes" id="UP001634393"/>
    </source>
</evidence>
<proteinExistence type="predicted"/>
<dbReference type="InterPro" id="IPR046349">
    <property type="entry name" value="C1-like_sf"/>
</dbReference>
<feature type="domain" description="DC1" evidence="3">
    <location>
        <begin position="47"/>
        <end position="91"/>
    </location>
</feature>